<evidence type="ECO:0000256" key="8">
    <source>
        <dbReference type="ARBA" id="ARBA00022723"/>
    </source>
</evidence>
<feature type="binding site" evidence="13">
    <location>
        <position position="108"/>
    </location>
    <ligand>
        <name>substrate</name>
    </ligand>
</feature>
<dbReference type="PANTHER" id="PTHR42979">
    <property type="entry name" value="3-ISOPROPYLMALATE DEHYDROGENASE"/>
    <property type="match status" value="1"/>
</dbReference>
<keyword evidence="6 13" id="KW-0432">Leucine biosynthesis</keyword>
<dbReference type="SMART" id="SM01329">
    <property type="entry name" value="Iso_dh"/>
    <property type="match status" value="1"/>
</dbReference>
<keyword evidence="11 13" id="KW-0520">NAD</keyword>
<name>A0ABS6FE58_9FIRM</name>
<comment type="caution">
    <text evidence="13">Lacks conserved residue(s) required for the propagation of feature annotation.</text>
</comment>
<proteinExistence type="inferred from homology"/>
<protein>
    <recommendedName>
        <fullName evidence="13">3-isopropylmalate dehydrogenase</fullName>
        <ecNumber evidence="13">1.1.1.85</ecNumber>
    </recommendedName>
    <alternativeName>
        <fullName evidence="13">3-IPM-DH</fullName>
    </alternativeName>
    <alternativeName>
        <fullName evidence="13">Beta-IPM dehydrogenase</fullName>
        <shortName evidence="13">IMDH</shortName>
    </alternativeName>
</protein>
<dbReference type="Proteomes" id="UP000783742">
    <property type="component" value="Unassembled WGS sequence"/>
</dbReference>
<accession>A0ABS6FE58</accession>
<evidence type="ECO:0000256" key="7">
    <source>
        <dbReference type="ARBA" id="ARBA00022605"/>
    </source>
</evidence>
<keyword evidence="13" id="KW-0963">Cytoplasm</keyword>
<dbReference type="InterPro" id="IPR019818">
    <property type="entry name" value="IsoCit/isopropylmalate_DH_CS"/>
</dbReference>
<feature type="binding site" evidence="13">
    <location>
        <begin position="283"/>
        <end position="295"/>
    </location>
    <ligand>
        <name>NAD(+)</name>
        <dbReference type="ChEBI" id="CHEBI:57540"/>
    </ligand>
</feature>
<evidence type="ECO:0000256" key="14">
    <source>
        <dbReference type="RuleBase" id="RU004445"/>
    </source>
</evidence>
<dbReference type="EMBL" id="JAHLQO010000001">
    <property type="protein sequence ID" value="MBU5668246.1"/>
    <property type="molecule type" value="Genomic_DNA"/>
</dbReference>
<evidence type="ECO:0000256" key="9">
    <source>
        <dbReference type="ARBA" id="ARBA00022842"/>
    </source>
</evidence>
<gene>
    <name evidence="13 16" type="primary">leuB</name>
    <name evidence="16" type="ORF">KQI68_00175</name>
</gene>
<evidence type="ECO:0000259" key="15">
    <source>
        <dbReference type="SMART" id="SM01329"/>
    </source>
</evidence>
<comment type="caution">
    <text evidence="16">The sequence shown here is derived from an EMBL/GenBank/DDBJ whole genome shotgun (WGS) entry which is preliminary data.</text>
</comment>
<evidence type="ECO:0000256" key="13">
    <source>
        <dbReference type="HAMAP-Rule" id="MF_01033"/>
    </source>
</evidence>
<dbReference type="PANTHER" id="PTHR42979:SF1">
    <property type="entry name" value="3-ISOPROPYLMALATE DEHYDROGENASE"/>
    <property type="match status" value="1"/>
</dbReference>
<evidence type="ECO:0000256" key="3">
    <source>
        <dbReference type="ARBA" id="ARBA00004762"/>
    </source>
</evidence>
<dbReference type="Pfam" id="PF00180">
    <property type="entry name" value="Iso_dh"/>
    <property type="match status" value="1"/>
</dbReference>
<dbReference type="NCBIfam" id="TIGR00169">
    <property type="entry name" value="leuB"/>
    <property type="match status" value="1"/>
</dbReference>
<comment type="cofactor">
    <cofactor evidence="2">
        <name>Mn(2+)</name>
        <dbReference type="ChEBI" id="CHEBI:29035"/>
    </cofactor>
</comment>
<organism evidence="16 17">
    <name type="scientific">Peptoniphilus ovalis</name>
    <dbReference type="NCBI Taxonomy" id="2841503"/>
    <lineage>
        <taxon>Bacteria</taxon>
        <taxon>Bacillati</taxon>
        <taxon>Bacillota</taxon>
        <taxon>Tissierellia</taxon>
        <taxon>Tissierellales</taxon>
        <taxon>Peptoniphilaceae</taxon>
        <taxon>Peptoniphilus</taxon>
    </lineage>
</organism>
<comment type="pathway">
    <text evidence="3 13 14">Amino-acid biosynthesis; L-leucine biosynthesis; L-leucine from 3-methyl-2-oxobutanoate: step 3/4.</text>
</comment>
<evidence type="ECO:0000256" key="5">
    <source>
        <dbReference type="ARBA" id="ARBA00011738"/>
    </source>
</evidence>
<dbReference type="GO" id="GO:0003862">
    <property type="term" value="F:3-isopropylmalate dehydrogenase activity"/>
    <property type="evidence" value="ECO:0007669"/>
    <property type="project" value="UniProtKB-EC"/>
</dbReference>
<keyword evidence="9 13" id="KW-0460">Magnesium</keyword>
<reference evidence="16 17" key="1">
    <citation type="submission" date="2021-06" db="EMBL/GenBank/DDBJ databases">
        <authorList>
            <person name="Sun Q."/>
            <person name="Li D."/>
        </authorList>
    </citation>
    <scope>NUCLEOTIDE SEQUENCE [LARGE SCALE GENOMIC DNA]</scope>
    <source>
        <strain evidence="16 17">MSJ-1</strain>
    </source>
</reference>
<evidence type="ECO:0000313" key="17">
    <source>
        <dbReference type="Proteomes" id="UP000783742"/>
    </source>
</evidence>
<feature type="binding site" evidence="13">
    <location>
        <position position="225"/>
    </location>
    <ligand>
        <name>Mg(2+)</name>
        <dbReference type="ChEBI" id="CHEBI:18420"/>
    </ligand>
</feature>
<feature type="binding site" evidence="13">
    <location>
        <position position="98"/>
    </location>
    <ligand>
        <name>substrate</name>
    </ligand>
</feature>
<comment type="subcellular location">
    <subcellularLocation>
        <location evidence="13">Cytoplasm</location>
    </subcellularLocation>
</comment>
<dbReference type="InterPro" id="IPR004429">
    <property type="entry name" value="Isopropylmalate_DH"/>
</dbReference>
<comment type="subunit">
    <text evidence="5 13 14">Homodimer.</text>
</comment>
<feature type="domain" description="Isopropylmalate dehydrogenase-like" evidence="15">
    <location>
        <begin position="4"/>
        <end position="353"/>
    </location>
</feature>
<comment type="function">
    <text evidence="13 14">Catalyzes the oxidation of 3-carboxy-2-hydroxy-4-methylpentanoate (3-isopropylmalate) to 3-carboxy-4-methyl-2-oxopentanoate. The product decarboxylates to 4-methyl-2 oxopentanoate.</text>
</comment>
<evidence type="ECO:0000256" key="2">
    <source>
        <dbReference type="ARBA" id="ARBA00001936"/>
    </source>
</evidence>
<dbReference type="RefSeq" id="WP_216547894.1">
    <property type="nucleotide sequence ID" value="NZ_JAHLQO010000001.1"/>
</dbReference>
<comment type="cofactor">
    <cofactor evidence="13 14">
        <name>Mg(2+)</name>
        <dbReference type="ChEBI" id="CHEBI:18420"/>
    </cofactor>
    <cofactor evidence="13 14">
        <name>Mn(2+)</name>
        <dbReference type="ChEBI" id="CHEBI:29035"/>
    </cofactor>
    <text evidence="13 14">Binds 1 Mg(2+) or Mn(2+) ion per subunit.</text>
</comment>
<evidence type="ECO:0000256" key="1">
    <source>
        <dbReference type="ARBA" id="ARBA00000624"/>
    </source>
</evidence>
<feature type="binding site" evidence="13">
    <location>
        <position position="225"/>
    </location>
    <ligand>
        <name>substrate</name>
    </ligand>
</feature>
<evidence type="ECO:0000256" key="10">
    <source>
        <dbReference type="ARBA" id="ARBA00023002"/>
    </source>
</evidence>
<keyword evidence="8 13" id="KW-0479">Metal-binding</keyword>
<dbReference type="HAMAP" id="MF_01033">
    <property type="entry name" value="LeuB_type1"/>
    <property type="match status" value="1"/>
</dbReference>
<dbReference type="PROSITE" id="PS00470">
    <property type="entry name" value="IDH_IMDH"/>
    <property type="match status" value="1"/>
</dbReference>
<evidence type="ECO:0000256" key="11">
    <source>
        <dbReference type="ARBA" id="ARBA00023027"/>
    </source>
</evidence>
<keyword evidence="13" id="KW-0464">Manganese</keyword>
<evidence type="ECO:0000256" key="6">
    <source>
        <dbReference type="ARBA" id="ARBA00022430"/>
    </source>
</evidence>
<dbReference type="InterPro" id="IPR024084">
    <property type="entry name" value="IsoPropMal-DH-like_dom"/>
</dbReference>
<keyword evidence="17" id="KW-1185">Reference proteome</keyword>
<feature type="site" description="Important for catalysis" evidence="13">
    <location>
        <position position="193"/>
    </location>
</feature>
<evidence type="ECO:0000313" key="16">
    <source>
        <dbReference type="EMBL" id="MBU5668246.1"/>
    </source>
</evidence>
<evidence type="ECO:0000256" key="4">
    <source>
        <dbReference type="ARBA" id="ARBA00008319"/>
    </source>
</evidence>
<feature type="binding site" evidence="13">
    <location>
        <position position="137"/>
    </location>
    <ligand>
        <name>substrate</name>
    </ligand>
</feature>
<feature type="binding site" evidence="13">
    <location>
        <position position="249"/>
    </location>
    <ligand>
        <name>Mg(2+)</name>
        <dbReference type="ChEBI" id="CHEBI:18420"/>
    </ligand>
</feature>
<comment type="similarity">
    <text evidence="4 13">Belongs to the isocitrate and isopropylmalate dehydrogenases family. LeuB type 1 subfamily.</text>
</comment>
<evidence type="ECO:0000256" key="12">
    <source>
        <dbReference type="ARBA" id="ARBA00023304"/>
    </source>
</evidence>
<keyword evidence="7 13" id="KW-0028">Amino-acid biosynthesis</keyword>
<feature type="site" description="Important for catalysis" evidence="13">
    <location>
        <position position="144"/>
    </location>
</feature>
<feature type="binding site" evidence="13">
    <location>
        <position position="253"/>
    </location>
    <ligand>
        <name>Mg(2+)</name>
        <dbReference type="ChEBI" id="CHEBI:18420"/>
    </ligand>
</feature>
<sequence length="359" mass="40034">MSKNIVLLKGDGIGPEIVDSAVKVLEEIAKKFGQEFNFIERLVGGIAYDNEGAPISDETLEVCKNSDAIILGAVGGPKWDSDEVDPKKRPEQGLLKLRKELDLYANLRPATIYAALKDDSPLKDRIVEKGIDLIIVRELVGGIYFGERKTYEEDGIRTAYDIEKYNENEIKRIAKYAFKTAMRRRKKLTLVDKANVLDSSKLWRKVIGEIAKYFAEVEVNYMYVDNCSMQLIANPSQFDVILTNNIFGDILSDETSMITGSLGMQPSASIGVSRVNMYEPIHGSAPDIAGKDLANPIGTILSAAMMLEYSFDMKKEAETIRNAVEKVLDNNLRTKDISSGKDFVKCSEITEAIIEIIRK</sequence>
<keyword evidence="12 13" id="KW-0100">Branched-chain amino acid biosynthesis</keyword>
<comment type="catalytic activity">
    <reaction evidence="1 13 14">
        <text>(2R,3S)-3-isopropylmalate + NAD(+) = 4-methyl-2-oxopentanoate + CO2 + NADH</text>
        <dbReference type="Rhea" id="RHEA:32271"/>
        <dbReference type="ChEBI" id="CHEBI:16526"/>
        <dbReference type="ChEBI" id="CHEBI:17865"/>
        <dbReference type="ChEBI" id="CHEBI:35121"/>
        <dbReference type="ChEBI" id="CHEBI:57540"/>
        <dbReference type="ChEBI" id="CHEBI:57945"/>
        <dbReference type="EC" id="1.1.1.85"/>
    </reaction>
</comment>
<keyword evidence="10 13" id="KW-0560">Oxidoreductase</keyword>
<dbReference type="EC" id="1.1.1.85" evidence="13"/>